<dbReference type="AlphaFoldDB" id="A0A5R9G4F2"/>
<dbReference type="EMBL" id="VCIW01000014">
    <property type="protein sequence ID" value="TLS50651.1"/>
    <property type="molecule type" value="Genomic_DNA"/>
</dbReference>
<evidence type="ECO:0000256" key="1">
    <source>
        <dbReference type="SAM" id="Phobius"/>
    </source>
</evidence>
<reference evidence="2 3" key="1">
    <citation type="submission" date="2019-05" db="EMBL/GenBank/DDBJ databases">
        <authorList>
            <person name="Narsing Rao M.P."/>
            <person name="Li W.J."/>
        </authorList>
    </citation>
    <scope>NUCLEOTIDE SEQUENCE [LARGE SCALE GENOMIC DNA]</scope>
    <source>
        <strain evidence="2 3">SYSU_K30003</strain>
    </source>
</reference>
<protein>
    <submittedName>
        <fullName evidence="2">DUF2759 family protein</fullName>
    </submittedName>
</protein>
<dbReference type="Proteomes" id="UP000309676">
    <property type="component" value="Unassembled WGS sequence"/>
</dbReference>
<dbReference type="InterPro" id="IPR024490">
    <property type="entry name" value="DUF2759"/>
</dbReference>
<keyword evidence="3" id="KW-1185">Reference proteome</keyword>
<sequence>MILFTVLSVFALLRAVQHKNKFAAGFSALVLLVFLFTDLVMVLNWFNALDDVMAAIGLA</sequence>
<keyword evidence="1" id="KW-1133">Transmembrane helix</keyword>
<feature type="transmembrane region" description="Helical" evidence="1">
    <location>
        <begin position="25"/>
        <end position="46"/>
    </location>
</feature>
<accession>A0A5R9G4F2</accession>
<keyword evidence="1" id="KW-0812">Transmembrane</keyword>
<evidence type="ECO:0000313" key="3">
    <source>
        <dbReference type="Proteomes" id="UP000309676"/>
    </source>
</evidence>
<name>A0A5R9G4F2_9BACL</name>
<evidence type="ECO:0000313" key="2">
    <source>
        <dbReference type="EMBL" id="TLS50651.1"/>
    </source>
</evidence>
<keyword evidence="1" id="KW-0472">Membrane</keyword>
<organism evidence="2 3">
    <name type="scientific">Paenibacillus antri</name>
    <dbReference type="NCBI Taxonomy" id="2582848"/>
    <lineage>
        <taxon>Bacteria</taxon>
        <taxon>Bacillati</taxon>
        <taxon>Bacillota</taxon>
        <taxon>Bacilli</taxon>
        <taxon>Bacillales</taxon>
        <taxon>Paenibacillaceae</taxon>
        <taxon>Paenibacillus</taxon>
    </lineage>
</organism>
<comment type="caution">
    <text evidence="2">The sequence shown here is derived from an EMBL/GenBank/DDBJ whole genome shotgun (WGS) entry which is preliminary data.</text>
</comment>
<gene>
    <name evidence="2" type="ORF">FE782_19910</name>
</gene>
<dbReference type="Pfam" id="PF10958">
    <property type="entry name" value="DUF2759"/>
    <property type="match status" value="1"/>
</dbReference>
<proteinExistence type="predicted"/>